<comment type="cofactor">
    <cofactor evidence="1">
        <name>pyridoxal 5'-phosphate</name>
        <dbReference type="ChEBI" id="CHEBI:597326"/>
    </cofactor>
</comment>
<dbReference type="AlphaFoldDB" id="A0A2X3KX90"/>
<dbReference type="PANTHER" id="PTHR43488:SF2">
    <property type="entry name" value="GLUTAMATE-PYRUVATE AMINOTRANSFERASE ALAA"/>
    <property type="match status" value="1"/>
</dbReference>
<keyword evidence="3 7" id="KW-0032">Aminotransferase</keyword>
<evidence type="ECO:0000313" key="7">
    <source>
        <dbReference type="EMBL" id="SQC91109.1"/>
    </source>
</evidence>
<keyword evidence="4 7" id="KW-0808">Transferase</keyword>
<dbReference type="InterPro" id="IPR015424">
    <property type="entry name" value="PyrdxlP-dep_Trfase"/>
</dbReference>
<dbReference type="SUPFAM" id="SSF53383">
    <property type="entry name" value="PLP-dependent transferases"/>
    <property type="match status" value="1"/>
</dbReference>
<evidence type="ECO:0000313" key="8">
    <source>
        <dbReference type="Proteomes" id="UP000251197"/>
    </source>
</evidence>
<comment type="similarity">
    <text evidence="2">Belongs to the class-I pyridoxal-phosphate-dependent aminotransferase family.</text>
</comment>
<dbReference type="Gene3D" id="3.90.1150.10">
    <property type="entry name" value="Aspartate Aminotransferase, domain 1"/>
    <property type="match status" value="1"/>
</dbReference>
<name>A0A2X3KX90_9ENTR</name>
<dbReference type="Proteomes" id="UP000251197">
    <property type="component" value="Unassembled WGS sequence"/>
</dbReference>
<dbReference type="EC" id="2.6.1.2" evidence="6"/>
<evidence type="ECO:0000256" key="6">
    <source>
        <dbReference type="ARBA" id="ARBA00026106"/>
    </source>
</evidence>
<protein>
    <recommendedName>
        <fullName evidence="6">alanine transaminase</fullName>
        <ecNumber evidence="6">2.6.1.2</ecNumber>
    </recommendedName>
</protein>
<dbReference type="PANTHER" id="PTHR43488">
    <property type="entry name" value="GLUTAMATE-PYRUVATE AMINOTRANSFERASE ALAA"/>
    <property type="match status" value="1"/>
</dbReference>
<dbReference type="InterPro" id="IPR051926">
    <property type="entry name" value="Ala_Aminotransferase"/>
</dbReference>
<evidence type="ECO:0000256" key="2">
    <source>
        <dbReference type="ARBA" id="ARBA00007441"/>
    </source>
</evidence>
<evidence type="ECO:0000256" key="3">
    <source>
        <dbReference type="ARBA" id="ARBA00022576"/>
    </source>
</evidence>
<dbReference type="GO" id="GO:0004021">
    <property type="term" value="F:L-alanine:2-oxoglutarate aminotransferase activity"/>
    <property type="evidence" value="ECO:0007669"/>
    <property type="project" value="UniProtKB-EC"/>
</dbReference>
<evidence type="ECO:0000256" key="1">
    <source>
        <dbReference type="ARBA" id="ARBA00001933"/>
    </source>
</evidence>
<dbReference type="InterPro" id="IPR015422">
    <property type="entry name" value="PyrdxlP-dep_Trfase_small"/>
</dbReference>
<sequence length="54" mass="6358">MVLDFLLQEKVLLVQGTAFNWPWPDHVRIVTLPRIDDLEMSIAKLGRFLGHYHQ</sequence>
<reference evidence="7 8" key="1">
    <citation type="submission" date="2018-06" db="EMBL/GenBank/DDBJ databases">
        <authorList>
            <consortium name="Pathogen Informatics"/>
            <person name="Doyle S."/>
        </authorList>
    </citation>
    <scope>NUCLEOTIDE SEQUENCE [LARGE SCALE GENOMIC DNA]</scope>
    <source>
        <strain evidence="7 8">NCTC12120</strain>
    </source>
</reference>
<organism evidence="7 8">
    <name type="scientific">Cedecea neteri</name>
    <dbReference type="NCBI Taxonomy" id="158822"/>
    <lineage>
        <taxon>Bacteria</taxon>
        <taxon>Pseudomonadati</taxon>
        <taxon>Pseudomonadota</taxon>
        <taxon>Gammaproteobacteria</taxon>
        <taxon>Enterobacterales</taxon>
        <taxon>Enterobacteriaceae</taxon>
        <taxon>Cedecea</taxon>
    </lineage>
</organism>
<proteinExistence type="inferred from homology"/>
<dbReference type="EMBL" id="UAVU01000007">
    <property type="protein sequence ID" value="SQC91109.1"/>
    <property type="molecule type" value="Genomic_DNA"/>
</dbReference>
<accession>A0A2X3KX90</accession>
<evidence type="ECO:0000256" key="4">
    <source>
        <dbReference type="ARBA" id="ARBA00022679"/>
    </source>
</evidence>
<gene>
    <name evidence="7" type="ORF">NCTC12120_04258</name>
</gene>
<evidence type="ECO:0000256" key="5">
    <source>
        <dbReference type="ARBA" id="ARBA00022898"/>
    </source>
</evidence>
<keyword evidence="5" id="KW-0663">Pyridoxal phosphate</keyword>